<dbReference type="Proteomes" id="UP000485058">
    <property type="component" value="Unassembled WGS sequence"/>
</dbReference>
<feature type="domain" description="Kinesin motor" evidence="8">
    <location>
        <begin position="79"/>
        <end position="403"/>
    </location>
</feature>
<feature type="compositionally biased region" description="Low complexity" evidence="7">
    <location>
        <begin position="414"/>
        <end position="425"/>
    </location>
</feature>
<feature type="coiled-coil region" evidence="6">
    <location>
        <begin position="13"/>
        <end position="49"/>
    </location>
</feature>
<dbReference type="SMART" id="SM00129">
    <property type="entry name" value="KISc"/>
    <property type="match status" value="1"/>
</dbReference>
<name>A0A699YUJ7_HAELA</name>
<keyword evidence="6" id="KW-0175">Coiled coil</keyword>
<dbReference type="PRINTS" id="PR00380">
    <property type="entry name" value="KINESINHEAVY"/>
</dbReference>
<dbReference type="InterPro" id="IPR027417">
    <property type="entry name" value="P-loop_NTPase"/>
</dbReference>
<reference evidence="9 10" key="1">
    <citation type="submission" date="2020-02" db="EMBL/GenBank/DDBJ databases">
        <title>Draft genome sequence of Haematococcus lacustris strain NIES-144.</title>
        <authorList>
            <person name="Morimoto D."/>
            <person name="Nakagawa S."/>
            <person name="Yoshida T."/>
            <person name="Sawayama S."/>
        </authorList>
    </citation>
    <scope>NUCLEOTIDE SEQUENCE [LARGE SCALE GENOMIC DNA]</scope>
    <source>
        <strain evidence="9 10">NIES-144</strain>
    </source>
</reference>
<feature type="region of interest" description="Disordered" evidence="7">
    <location>
        <begin position="413"/>
        <end position="476"/>
    </location>
</feature>
<dbReference type="InterPro" id="IPR019821">
    <property type="entry name" value="Kinesin_motor_CS"/>
</dbReference>
<dbReference type="PANTHER" id="PTHR47972:SF28">
    <property type="entry name" value="KINESIN-LIKE PROTEIN KLP-3"/>
    <property type="match status" value="1"/>
</dbReference>
<evidence type="ECO:0000256" key="5">
    <source>
        <dbReference type="RuleBase" id="RU000394"/>
    </source>
</evidence>
<proteinExistence type="inferred from homology"/>
<evidence type="ECO:0000256" key="7">
    <source>
        <dbReference type="SAM" id="MobiDB-lite"/>
    </source>
</evidence>
<dbReference type="GO" id="GO:0008017">
    <property type="term" value="F:microtubule binding"/>
    <property type="evidence" value="ECO:0007669"/>
    <property type="project" value="InterPro"/>
</dbReference>
<feature type="compositionally biased region" description="Polar residues" evidence="7">
    <location>
        <begin position="439"/>
        <end position="468"/>
    </location>
</feature>
<keyword evidence="3 4" id="KW-0505">Motor protein</keyword>
<dbReference type="GO" id="GO:0003777">
    <property type="term" value="F:microtubule motor activity"/>
    <property type="evidence" value="ECO:0007669"/>
    <property type="project" value="InterPro"/>
</dbReference>
<evidence type="ECO:0000256" key="4">
    <source>
        <dbReference type="PROSITE-ProRule" id="PRU00283"/>
    </source>
</evidence>
<evidence type="ECO:0000256" key="1">
    <source>
        <dbReference type="ARBA" id="ARBA00022741"/>
    </source>
</evidence>
<dbReference type="Gene3D" id="3.40.850.10">
    <property type="entry name" value="Kinesin motor domain"/>
    <property type="match status" value="1"/>
</dbReference>
<sequence>MSACCSQLRGETRAGLEAAEKHAQDAAEALEAAKERFEHELRIKDLESEGQVAHFKNKWKAEWEKRKKLHNTVLELRGSIRVLCRVRPLLEKERAGLEEGAPDPVKVLSDEVMRVAGEKADKEFEFDRVFKPTEGQEQVFDEVSSLVTSVLDGYNVSIMAYGQTGSGKTYTMEGLETDPGVNSRALKELFRLAEERAEDLKYKFSASVLEIYNEQIYDLLAGGRDQDGDKLDVKQAPDGSMYVPGCKVEDVASLTDVAAVMRRGKQNRSTFATNMNEHSSRSHLVLSVQVTATAVAGGSTMRGKLHLIDLAGSERIGRTGAQGDRLKEAQNINKSLSALGDVIQALQQRHSHIPYRNSKLTRLLEDSLGSSSKCLMVVNVSPALENVAETKCSLEFASRARKVELGKARQHVESSATASLAPSPSILGAALGSSRPPVHTTSQSSRSNSGTTPEHSLRSSIAASTGSAQGRGKLGR</sequence>
<evidence type="ECO:0000313" key="9">
    <source>
        <dbReference type="EMBL" id="GFH13907.1"/>
    </source>
</evidence>
<dbReference type="GO" id="GO:0005524">
    <property type="term" value="F:ATP binding"/>
    <property type="evidence" value="ECO:0007669"/>
    <property type="project" value="UniProtKB-UniRule"/>
</dbReference>
<organism evidence="9 10">
    <name type="scientific">Haematococcus lacustris</name>
    <name type="common">Green alga</name>
    <name type="synonym">Haematococcus pluvialis</name>
    <dbReference type="NCBI Taxonomy" id="44745"/>
    <lineage>
        <taxon>Eukaryota</taxon>
        <taxon>Viridiplantae</taxon>
        <taxon>Chlorophyta</taxon>
        <taxon>core chlorophytes</taxon>
        <taxon>Chlorophyceae</taxon>
        <taxon>CS clade</taxon>
        <taxon>Chlamydomonadales</taxon>
        <taxon>Haematococcaceae</taxon>
        <taxon>Haematococcus</taxon>
    </lineage>
</organism>
<keyword evidence="10" id="KW-1185">Reference proteome</keyword>
<dbReference type="PANTHER" id="PTHR47972">
    <property type="entry name" value="KINESIN-LIKE PROTEIN KLP-3"/>
    <property type="match status" value="1"/>
</dbReference>
<dbReference type="GO" id="GO:0005874">
    <property type="term" value="C:microtubule"/>
    <property type="evidence" value="ECO:0007669"/>
    <property type="project" value="UniProtKB-KW"/>
</dbReference>
<dbReference type="PROSITE" id="PS00411">
    <property type="entry name" value="KINESIN_MOTOR_1"/>
    <property type="match status" value="1"/>
</dbReference>
<gene>
    <name evidence="9" type="ORF">HaLaN_09872</name>
</gene>
<evidence type="ECO:0000256" key="3">
    <source>
        <dbReference type="ARBA" id="ARBA00023175"/>
    </source>
</evidence>
<dbReference type="Pfam" id="PF00225">
    <property type="entry name" value="Kinesin"/>
    <property type="match status" value="1"/>
</dbReference>
<comment type="similarity">
    <text evidence="4 5">Belongs to the TRAFAC class myosin-kinesin ATPase superfamily. Kinesin family.</text>
</comment>
<dbReference type="InterPro" id="IPR036961">
    <property type="entry name" value="Kinesin_motor_dom_sf"/>
</dbReference>
<dbReference type="GO" id="GO:0007018">
    <property type="term" value="P:microtubule-based movement"/>
    <property type="evidence" value="ECO:0007669"/>
    <property type="project" value="InterPro"/>
</dbReference>
<keyword evidence="2 4" id="KW-0067">ATP-binding</keyword>
<dbReference type="FunFam" id="3.40.850.10:FF:000113">
    <property type="entry name" value="Kinesin-like protein"/>
    <property type="match status" value="1"/>
</dbReference>
<keyword evidence="1 4" id="KW-0547">Nucleotide-binding</keyword>
<feature type="binding site" evidence="4">
    <location>
        <begin position="162"/>
        <end position="169"/>
    </location>
    <ligand>
        <name>ATP</name>
        <dbReference type="ChEBI" id="CHEBI:30616"/>
    </ligand>
</feature>
<dbReference type="EMBL" id="BLLF01000666">
    <property type="protein sequence ID" value="GFH13907.1"/>
    <property type="molecule type" value="Genomic_DNA"/>
</dbReference>
<dbReference type="InterPro" id="IPR027640">
    <property type="entry name" value="Kinesin-like_fam"/>
</dbReference>
<accession>A0A699YUJ7</accession>
<evidence type="ECO:0000256" key="6">
    <source>
        <dbReference type="SAM" id="Coils"/>
    </source>
</evidence>
<comment type="caution">
    <text evidence="9">The sequence shown here is derived from an EMBL/GenBank/DDBJ whole genome shotgun (WGS) entry which is preliminary data.</text>
</comment>
<dbReference type="PROSITE" id="PS50067">
    <property type="entry name" value="KINESIN_MOTOR_2"/>
    <property type="match status" value="1"/>
</dbReference>
<dbReference type="AlphaFoldDB" id="A0A699YUJ7"/>
<evidence type="ECO:0000256" key="2">
    <source>
        <dbReference type="ARBA" id="ARBA00022840"/>
    </source>
</evidence>
<evidence type="ECO:0000313" key="10">
    <source>
        <dbReference type="Proteomes" id="UP000485058"/>
    </source>
</evidence>
<keyword evidence="5" id="KW-0493">Microtubule</keyword>
<dbReference type="InterPro" id="IPR001752">
    <property type="entry name" value="Kinesin_motor_dom"/>
</dbReference>
<dbReference type="SUPFAM" id="SSF52540">
    <property type="entry name" value="P-loop containing nucleoside triphosphate hydrolases"/>
    <property type="match status" value="1"/>
</dbReference>
<evidence type="ECO:0000259" key="8">
    <source>
        <dbReference type="PROSITE" id="PS50067"/>
    </source>
</evidence>
<protein>
    <recommendedName>
        <fullName evidence="5">Kinesin-like protein</fullName>
    </recommendedName>
</protein>